<proteinExistence type="evidence at transcript level"/>
<accession>I3S843</accession>
<protein>
    <submittedName>
        <fullName evidence="1">Uncharacterized protein</fullName>
    </submittedName>
</protein>
<dbReference type="EMBL" id="BT136640">
    <property type="protein sequence ID" value="AFK36435.1"/>
    <property type="molecule type" value="mRNA"/>
</dbReference>
<reference evidence="1" key="1">
    <citation type="submission" date="2012-05" db="EMBL/GenBank/DDBJ databases">
        <authorList>
            <person name="Krishnakumar V."/>
            <person name="Cheung F."/>
            <person name="Xiao Y."/>
            <person name="Chan A."/>
            <person name="Moskal W.A."/>
            <person name="Town C.D."/>
        </authorList>
    </citation>
    <scope>NUCLEOTIDE SEQUENCE</scope>
</reference>
<organism evidence="1">
    <name type="scientific">Lotus japonicus</name>
    <name type="common">Lotus corniculatus var. japonicus</name>
    <dbReference type="NCBI Taxonomy" id="34305"/>
    <lineage>
        <taxon>Eukaryota</taxon>
        <taxon>Viridiplantae</taxon>
        <taxon>Streptophyta</taxon>
        <taxon>Embryophyta</taxon>
        <taxon>Tracheophyta</taxon>
        <taxon>Spermatophyta</taxon>
        <taxon>Magnoliopsida</taxon>
        <taxon>eudicotyledons</taxon>
        <taxon>Gunneridae</taxon>
        <taxon>Pentapetalae</taxon>
        <taxon>rosids</taxon>
        <taxon>fabids</taxon>
        <taxon>Fabales</taxon>
        <taxon>Fabaceae</taxon>
        <taxon>Papilionoideae</taxon>
        <taxon>50 kb inversion clade</taxon>
        <taxon>NPAAA clade</taxon>
        <taxon>Hologalegina</taxon>
        <taxon>robinioid clade</taxon>
        <taxon>Loteae</taxon>
        <taxon>Lotus</taxon>
    </lineage>
</organism>
<evidence type="ECO:0000313" key="1">
    <source>
        <dbReference type="EMBL" id="AFK36435.1"/>
    </source>
</evidence>
<dbReference type="AlphaFoldDB" id="I3S843"/>
<sequence length="43" mass="4799">MQCSAYISLLQEFLCIVKNKGPILENQLLALTGVLINRTAHLQ</sequence>
<name>I3S843_LOTJA</name>